<evidence type="ECO:0000259" key="6">
    <source>
        <dbReference type="Pfam" id="PF01284"/>
    </source>
</evidence>
<dbReference type="AlphaFoldDB" id="A0A0F7SHK3"/>
<organism evidence="7">
    <name type="scientific">Phaffia rhodozyma</name>
    <name type="common">Yeast</name>
    <name type="synonym">Xanthophyllomyces dendrorhous</name>
    <dbReference type="NCBI Taxonomy" id="264483"/>
    <lineage>
        <taxon>Eukaryota</taxon>
        <taxon>Fungi</taxon>
        <taxon>Dikarya</taxon>
        <taxon>Basidiomycota</taxon>
        <taxon>Agaricomycotina</taxon>
        <taxon>Tremellomycetes</taxon>
        <taxon>Cystofilobasidiales</taxon>
        <taxon>Mrakiaceae</taxon>
        <taxon>Phaffia</taxon>
    </lineage>
</organism>
<dbReference type="EMBL" id="LN483249">
    <property type="protein sequence ID" value="CDZ97870.1"/>
    <property type="molecule type" value="Genomic_DNA"/>
</dbReference>
<feature type="transmembrane region" description="Helical" evidence="5">
    <location>
        <begin position="79"/>
        <end position="100"/>
    </location>
</feature>
<feature type="domain" description="MARVEL" evidence="6">
    <location>
        <begin position="13"/>
        <end position="143"/>
    </location>
</feature>
<proteinExistence type="predicted"/>
<feature type="transmembrane region" description="Helical" evidence="5">
    <location>
        <begin position="12"/>
        <end position="33"/>
    </location>
</feature>
<feature type="transmembrane region" description="Helical" evidence="5">
    <location>
        <begin position="53"/>
        <end position="72"/>
    </location>
</feature>
<dbReference type="GO" id="GO:0016020">
    <property type="term" value="C:membrane"/>
    <property type="evidence" value="ECO:0007669"/>
    <property type="project" value="UniProtKB-SubCell"/>
</dbReference>
<evidence type="ECO:0000256" key="1">
    <source>
        <dbReference type="ARBA" id="ARBA00004141"/>
    </source>
</evidence>
<dbReference type="InterPro" id="IPR008253">
    <property type="entry name" value="Marvel"/>
</dbReference>
<comment type="subcellular location">
    <subcellularLocation>
        <location evidence="1">Membrane</location>
        <topology evidence="1">Multi-pass membrane protein</topology>
    </subcellularLocation>
</comment>
<evidence type="ECO:0000313" key="7">
    <source>
        <dbReference type="EMBL" id="CDZ97870.1"/>
    </source>
</evidence>
<protein>
    <submittedName>
        <fullName evidence="7">Marvel domain</fullName>
    </submittedName>
</protein>
<accession>A0A0F7SHK3</accession>
<keyword evidence="3 5" id="KW-1133">Transmembrane helix</keyword>
<dbReference type="Pfam" id="PF01284">
    <property type="entry name" value="MARVEL"/>
    <property type="match status" value="1"/>
</dbReference>
<keyword evidence="2 5" id="KW-0812">Transmembrane</keyword>
<name>A0A0F7SHK3_PHARH</name>
<evidence type="ECO:0000256" key="2">
    <source>
        <dbReference type="ARBA" id="ARBA00022692"/>
    </source>
</evidence>
<evidence type="ECO:0000256" key="5">
    <source>
        <dbReference type="SAM" id="Phobius"/>
    </source>
</evidence>
<evidence type="ECO:0000256" key="4">
    <source>
        <dbReference type="ARBA" id="ARBA00023136"/>
    </source>
</evidence>
<reference evidence="7" key="1">
    <citation type="submission" date="2014-08" db="EMBL/GenBank/DDBJ databases">
        <authorList>
            <person name="Sharma Rahul"/>
            <person name="Thines Marco"/>
        </authorList>
    </citation>
    <scope>NUCLEOTIDE SEQUENCE</scope>
</reference>
<keyword evidence="4 5" id="KW-0472">Membrane</keyword>
<evidence type="ECO:0000256" key="3">
    <source>
        <dbReference type="ARBA" id="ARBA00022989"/>
    </source>
</evidence>
<sequence>MAVDTHVNRGHPILFGLLIVFTIIEGAISTWLVNTYNRHNNYPDGSIRDRSRFICFLSWWTLVFSIIFVALFQIKKDSILTSVASHGIWLILTWILWLAAAASITDALGGGLNCNEFDGAHCGQLNALEGFAWVNWILMTVATAVAVALLVRSVRRGDRFTGALV</sequence>
<feature type="transmembrane region" description="Helical" evidence="5">
    <location>
        <begin position="133"/>
        <end position="151"/>
    </location>
</feature>